<sequence length="66" mass="7704">MTSEVAFAEIQQNFGVDSDGRRVPFELSFVMAKDISTKYRLVFLMESSEHLKNRRDFVFTRGLQVK</sequence>
<evidence type="ECO:0000313" key="1">
    <source>
        <dbReference type="EMBL" id="KAF4044960.1"/>
    </source>
</evidence>
<name>A0A833WP71_PHYIN</name>
<organism evidence="1 3">
    <name type="scientific">Phytophthora infestans</name>
    <name type="common">Potato late blight agent</name>
    <name type="synonym">Botrytis infestans</name>
    <dbReference type="NCBI Taxonomy" id="4787"/>
    <lineage>
        <taxon>Eukaryota</taxon>
        <taxon>Sar</taxon>
        <taxon>Stramenopiles</taxon>
        <taxon>Oomycota</taxon>
        <taxon>Peronosporomycetes</taxon>
        <taxon>Peronosporales</taxon>
        <taxon>Peronosporaceae</taxon>
        <taxon>Phytophthora</taxon>
    </lineage>
</organism>
<comment type="caution">
    <text evidence="1">The sequence shown here is derived from an EMBL/GenBank/DDBJ whole genome shotgun (WGS) entry which is preliminary data.</text>
</comment>
<gene>
    <name evidence="1" type="ORF">GN244_ATG02665</name>
    <name evidence="2" type="ORF">GN958_ATG11862</name>
</gene>
<evidence type="ECO:0000313" key="2">
    <source>
        <dbReference type="EMBL" id="KAF4138905.1"/>
    </source>
</evidence>
<proteinExistence type="predicted"/>
<accession>A0A833WP71</accession>
<reference evidence="1" key="1">
    <citation type="submission" date="2020-04" db="EMBL/GenBank/DDBJ databases">
        <title>Hybrid Assembly of Korean Phytophthora infestans isolates.</title>
        <authorList>
            <person name="Prokchorchik M."/>
            <person name="Lee Y."/>
            <person name="Seo J."/>
            <person name="Cho J.-H."/>
            <person name="Park Y.-E."/>
            <person name="Jang D.-C."/>
            <person name="Im J.-S."/>
            <person name="Choi J.-G."/>
            <person name="Park H.-J."/>
            <person name="Lee G.-B."/>
            <person name="Lee Y.-G."/>
            <person name="Hong S.-Y."/>
            <person name="Cho K."/>
            <person name="Sohn K.H."/>
        </authorList>
    </citation>
    <scope>NUCLEOTIDE SEQUENCE</scope>
    <source>
        <strain evidence="1">KR_1_A1</strain>
        <strain evidence="2">KR_2_A2</strain>
    </source>
</reference>
<keyword evidence="3" id="KW-1185">Reference proteome</keyword>
<dbReference type="EMBL" id="JAACNO010001608">
    <property type="protein sequence ID" value="KAF4138905.1"/>
    <property type="molecule type" value="Genomic_DNA"/>
</dbReference>
<dbReference type="EMBL" id="WSZM01000057">
    <property type="protein sequence ID" value="KAF4044960.1"/>
    <property type="molecule type" value="Genomic_DNA"/>
</dbReference>
<dbReference type="Proteomes" id="UP000704712">
    <property type="component" value="Unassembled WGS sequence"/>
</dbReference>
<evidence type="ECO:0000313" key="3">
    <source>
        <dbReference type="Proteomes" id="UP000602510"/>
    </source>
</evidence>
<dbReference type="AlphaFoldDB" id="A0A833WP71"/>
<dbReference type="Proteomes" id="UP000602510">
    <property type="component" value="Unassembled WGS sequence"/>
</dbReference>
<protein>
    <submittedName>
        <fullName evidence="1">Uncharacterized protein</fullName>
    </submittedName>
</protein>